<dbReference type="Proteomes" id="UP000199331">
    <property type="component" value="Unassembled WGS sequence"/>
</dbReference>
<organism evidence="1 2">
    <name type="scientific">Qipengyuania nanhaisediminis</name>
    <dbReference type="NCBI Taxonomy" id="604088"/>
    <lineage>
        <taxon>Bacteria</taxon>
        <taxon>Pseudomonadati</taxon>
        <taxon>Pseudomonadota</taxon>
        <taxon>Alphaproteobacteria</taxon>
        <taxon>Sphingomonadales</taxon>
        <taxon>Erythrobacteraceae</taxon>
        <taxon>Qipengyuania</taxon>
    </lineage>
</organism>
<dbReference type="AlphaFoldDB" id="A0A1I5N2Y8"/>
<keyword evidence="2" id="KW-1185">Reference proteome</keyword>
<proteinExistence type="predicted"/>
<protein>
    <submittedName>
        <fullName evidence="1">Uncharacterized protein</fullName>
    </submittedName>
</protein>
<accession>A0A1I5N2Y8</accession>
<evidence type="ECO:0000313" key="2">
    <source>
        <dbReference type="Proteomes" id="UP000199331"/>
    </source>
</evidence>
<name>A0A1I5N2Y8_9SPHN</name>
<reference evidence="2" key="1">
    <citation type="submission" date="2016-10" db="EMBL/GenBank/DDBJ databases">
        <authorList>
            <person name="Varghese N."/>
            <person name="Submissions S."/>
        </authorList>
    </citation>
    <scope>NUCLEOTIDE SEQUENCE [LARGE SCALE GENOMIC DNA]</scope>
    <source>
        <strain evidence="2">CGMCC 1.7715</strain>
    </source>
</reference>
<evidence type="ECO:0000313" key="1">
    <source>
        <dbReference type="EMBL" id="SFP16077.1"/>
    </source>
</evidence>
<dbReference type="EMBL" id="FOWZ01000002">
    <property type="protein sequence ID" value="SFP16077.1"/>
    <property type="molecule type" value="Genomic_DNA"/>
</dbReference>
<sequence>MRHFSFIGVGAEINPWTNWLINLLPDWMTPKRDYVPVFAPTSSCTSNIQPFEYEVDMDILLVGRTLHLITGEKAFCAASYRPRDGRWDAGLPRT</sequence>
<gene>
    <name evidence="1" type="ORF">SAMN04488060_1749</name>
</gene>